<reference evidence="2" key="1">
    <citation type="submission" date="2021-02" db="EMBL/GenBank/DDBJ databases">
        <authorList>
            <person name="Dougan E. K."/>
            <person name="Rhodes N."/>
            <person name="Thang M."/>
            <person name="Chan C."/>
        </authorList>
    </citation>
    <scope>NUCLEOTIDE SEQUENCE</scope>
</reference>
<dbReference type="EMBL" id="CAJNJA010044242">
    <property type="protein sequence ID" value="CAE7800364.1"/>
    <property type="molecule type" value="Genomic_DNA"/>
</dbReference>
<evidence type="ECO:0000313" key="2">
    <source>
        <dbReference type="EMBL" id="CAE7800364.1"/>
    </source>
</evidence>
<name>A0A812YWR3_9DINO</name>
<protein>
    <submittedName>
        <fullName evidence="2">Uncharacterized protein</fullName>
    </submittedName>
</protein>
<dbReference type="AlphaFoldDB" id="A0A812YWR3"/>
<feature type="region of interest" description="Disordered" evidence="1">
    <location>
        <begin position="37"/>
        <end position="67"/>
    </location>
</feature>
<gene>
    <name evidence="2" type="ORF">SNEC2469_LOCUS23598</name>
</gene>
<dbReference type="Proteomes" id="UP000601435">
    <property type="component" value="Unassembled WGS sequence"/>
</dbReference>
<evidence type="ECO:0000256" key="1">
    <source>
        <dbReference type="SAM" id="MobiDB-lite"/>
    </source>
</evidence>
<evidence type="ECO:0000313" key="3">
    <source>
        <dbReference type="Proteomes" id="UP000601435"/>
    </source>
</evidence>
<proteinExistence type="predicted"/>
<keyword evidence="3" id="KW-1185">Reference proteome</keyword>
<sequence>LHETQPLSWSIFEVCFGRTVDVSQIREHPSNMATVFSQQESRFSERESSGQEQANLDEEAVLEHTDRGNYQESDYKLPLERCNLNTVRICNFHLHNVVASKQPGITNEALAVMFTDAFHFQCDIIAGDGNMAAYRRPLIHGMHHDHVSSVTTEDYNKLPGIMMVVLMNTDSECPNFFCILPSLIGCCRIRKQKQKERKIEGKHGSTTEDRNPAGPQSLRLIHQHVIPQLVKEKAVSPDRDLADQLNRQDLLLPVDESMNDQLELESLWSFKIPKMLLTFWTQTRLIPISRAMLTSSGEL</sequence>
<accession>A0A812YWR3</accession>
<organism evidence="2 3">
    <name type="scientific">Symbiodinium necroappetens</name>
    <dbReference type="NCBI Taxonomy" id="1628268"/>
    <lineage>
        <taxon>Eukaryota</taxon>
        <taxon>Sar</taxon>
        <taxon>Alveolata</taxon>
        <taxon>Dinophyceae</taxon>
        <taxon>Suessiales</taxon>
        <taxon>Symbiodiniaceae</taxon>
        <taxon>Symbiodinium</taxon>
    </lineage>
</organism>
<feature type="non-terminal residue" evidence="2">
    <location>
        <position position="299"/>
    </location>
</feature>
<comment type="caution">
    <text evidence="2">The sequence shown here is derived from an EMBL/GenBank/DDBJ whole genome shotgun (WGS) entry which is preliminary data.</text>
</comment>